<dbReference type="EMBL" id="ML208309">
    <property type="protein sequence ID" value="TFK70672.1"/>
    <property type="molecule type" value="Genomic_DNA"/>
</dbReference>
<protein>
    <submittedName>
        <fullName evidence="1">Uncharacterized protein</fullName>
    </submittedName>
</protein>
<organism evidence="1 2">
    <name type="scientific">Pluteus cervinus</name>
    <dbReference type="NCBI Taxonomy" id="181527"/>
    <lineage>
        <taxon>Eukaryota</taxon>
        <taxon>Fungi</taxon>
        <taxon>Dikarya</taxon>
        <taxon>Basidiomycota</taxon>
        <taxon>Agaricomycotina</taxon>
        <taxon>Agaricomycetes</taxon>
        <taxon>Agaricomycetidae</taxon>
        <taxon>Agaricales</taxon>
        <taxon>Pluteineae</taxon>
        <taxon>Pluteaceae</taxon>
        <taxon>Pluteus</taxon>
    </lineage>
</organism>
<keyword evidence="2" id="KW-1185">Reference proteome</keyword>
<evidence type="ECO:0000313" key="2">
    <source>
        <dbReference type="Proteomes" id="UP000308600"/>
    </source>
</evidence>
<evidence type="ECO:0000313" key="1">
    <source>
        <dbReference type="EMBL" id="TFK70672.1"/>
    </source>
</evidence>
<reference evidence="1 2" key="1">
    <citation type="journal article" date="2019" name="Nat. Ecol. Evol.">
        <title>Megaphylogeny resolves global patterns of mushroom evolution.</title>
        <authorList>
            <person name="Varga T."/>
            <person name="Krizsan K."/>
            <person name="Foldi C."/>
            <person name="Dima B."/>
            <person name="Sanchez-Garcia M."/>
            <person name="Sanchez-Ramirez S."/>
            <person name="Szollosi G.J."/>
            <person name="Szarkandi J.G."/>
            <person name="Papp V."/>
            <person name="Albert L."/>
            <person name="Andreopoulos W."/>
            <person name="Angelini C."/>
            <person name="Antonin V."/>
            <person name="Barry K.W."/>
            <person name="Bougher N.L."/>
            <person name="Buchanan P."/>
            <person name="Buyck B."/>
            <person name="Bense V."/>
            <person name="Catcheside P."/>
            <person name="Chovatia M."/>
            <person name="Cooper J."/>
            <person name="Damon W."/>
            <person name="Desjardin D."/>
            <person name="Finy P."/>
            <person name="Geml J."/>
            <person name="Haridas S."/>
            <person name="Hughes K."/>
            <person name="Justo A."/>
            <person name="Karasinski D."/>
            <person name="Kautmanova I."/>
            <person name="Kiss B."/>
            <person name="Kocsube S."/>
            <person name="Kotiranta H."/>
            <person name="LaButti K.M."/>
            <person name="Lechner B.E."/>
            <person name="Liimatainen K."/>
            <person name="Lipzen A."/>
            <person name="Lukacs Z."/>
            <person name="Mihaltcheva S."/>
            <person name="Morgado L.N."/>
            <person name="Niskanen T."/>
            <person name="Noordeloos M.E."/>
            <person name="Ohm R.A."/>
            <person name="Ortiz-Santana B."/>
            <person name="Ovrebo C."/>
            <person name="Racz N."/>
            <person name="Riley R."/>
            <person name="Savchenko A."/>
            <person name="Shiryaev A."/>
            <person name="Soop K."/>
            <person name="Spirin V."/>
            <person name="Szebenyi C."/>
            <person name="Tomsovsky M."/>
            <person name="Tulloss R.E."/>
            <person name="Uehling J."/>
            <person name="Grigoriev I.V."/>
            <person name="Vagvolgyi C."/>
            <person name="Papp T."/>
            <person name="Martin F.M."/>
            <person name="Miettinen O."/>
            <person name="Hibbett D.S."/>
            <person name="Nagy L.G."/>
        </authorList>
    </citation>
    <scope>NUCLEOTIDE SEQUENCE [LARGE SCALE GENOMIC DNA]</scope>
    <source>
        <strain evidence="1 2">NL-1719</strain>
    </source>
</reference>
<accession>A0ACD3B0B0</accession>
<name>A0ACD3B0B0_9AGAR</name>
<sequence>MTPPATECDRDVKSLRKASQSKSASIGTPLIPSSRAKARPKGPKLVPHASSPSTFSGPPINTNLSSYDRTDPFSAFNVLLKLLGSLSSRVGALQYRLAPAEHKLSLHLLAIIEPFLGTELSLLLPPCITTNATDGTGPVIRRRTLTRQPTEILDSITSHIDTPRDLLSFSSTCRRIYDVVFPRHIYYRVIRCKISSIKVWHHLSTHKSLARNVRKLEIVDERAVVNGSIRGAMAGNGVRVLIPPDIQGRDTDFEATSSAASHESSEDDHQRAKSRVYAKQERMLIRALGQMSGLEAFVWSCNHSPISVTDLWPTLLKCRDLKSVEVANNLIFKSLEEDNADSTAESSQESGQDDRKALVLPGLESISFRTAPHSYGSSRTPVLNRISNLVSHCPGIKSLDISYTPPRNSTNTLSTRPLADEFLLCNRWSSSLTSLTLTNLRCQTSSIQGGGMNVGMESLAGFLAGHPCLEILNLDIMVSPPPPAATPTPALAAVVAGLGPANPPPAQAPAPPTADHHDAPLLVLPPNSLPYLRELRTSRDMATAILSCPSDTGSERPLEALRGFRLSGALASLSNSALGPVSGVAALRAIRGATRAREADQLFLDTLKRYNKTVKCIEMIGWTEMEDIRRIAECLPSLHSLDVGRKVGGSGTGVNAHNNNGSNSWNGDRETRERDWNRNGNGSGSALPPVTNPMEWANVLTALPELEEVKGIRFFYEVPTSPVHHHQHSNDVSTGSMSSTSTPAGAAPSATTTMPTISHLPSPPSTLSATEQSRMKKNNEVAGMLVWKCPKLRRVDYWQEAVGRVVLLGQDSVHQSGSAVSGSVSTGSGVGDGVAETKQGKVRWGVGRVRL</sequence>
<gene>
    <name evidence="1" type="ORF">BDN72DRAFT_838619</name>
</gene>
<proteinExistence type="predicted"/>
<dbReference type="Proteomes" id="UP000308600">
    <property type="component" value="Unassembled WGS sequence"/>
</dbReference>